<dbReference type="Pfam" id="PF14384">
    <property type="entry name" value="BrnA_antitoxin"/>
    <property type="match status" value="1"/>
</dbReference>
<dbReference type="InterPro" id="IPR025528">
    <property type="entry name" value="BrnA_antitoxin"/>
</dbReference>
<reference evidence="1" key="1">
    <citation type="submission" date="2019-03" db="EMBL/GenBank/DDBJ databases">
        <title>Lake Tanganyika Metagenome-Assembled Genomes (MAGs).</title>
        <authorList>
            <person name="Tran P."/>
        </authorList>
    </citation>
    <scope>NUCLEOTIDE SEQUENCE</scope>
    <source>
        <strain evidence="1">M_DeepCast_400m_m2_100</strain>
    </source>
</reference>
<dbReference type="Proteomes" id="UP000748308">
    <property type="component" value="Unassembled WGS sequence"/>
</dbReference>
<protein>
    <submittedName>
        <fullName evidence="1">BrnA antitoxin family protein</fullName>
    </submittedName>
</protein>
<evidence type="ECO:0000313" key="2">
    <source>
        <dbReference type="Proteomes" id="UP000748308"/>
    </source>
</evidence>
<organism evidence="1 2">
    <name type="scientific">Eiseniibacteriota bacterium</name>
    <dbReference type="NCBI Taxonomy" id="2212470"/>
    <lineage>
        <taxon>Bacteria</taxon>
        <taxon>Candidatus Eiseniibacteriota</taxon>
    </lineage>
</organism>
<evidence type="ECO:0000313" key="1">
    <source>
        <dbReference type="EMBL" id="MBM3318159.1"/>
    </source>
</evidence>
<name>A0A937XCQ3_UNCEI</name>
<accession>A0A937XCQ3</accession>
<comment type="caution">
    <text evidence="1">The sequence shown here is derived from an EMBL/GenBank/DDBJ whole genome shotgun (WGS) entry which is preliminary data.</text>
</comment>
<dbReference type="AlphaFoldDB" id="A0A937XCQ3"/>
<gene>
    <name evidence="1" type="ORF">FJY75_09965</name>
</gene>
<sequence length="83" mass="9364">MKKEYDFSKGRRGAVVPQTGKTRITIYIDDDVLQAFRERADACGRGYQTLINSALRDHLGRAGQALDARTLRRILREELGRAG</sequence>
<proteinExistence type="predicted"/>
<dbReference type="EMBL" id="VGIY01000278">
    <property type="protein sequence ID" value="MBM3318159.1"/>
    <property type="molecule type" value="Genomic_DNA"/>
</dbReference>